<protein>
    <submittedName>
        <fullName evidence="2">Transporter</fullName>
    </submittedName>
</protein>
<evidence type="ECO:0000256" key="1">
    <source>
        <dbReference type="SAM" id="SignalP"/>
    </source>
</evidence>
<sequence length="362" mass="39341">MKFRISALTMGIALGGLAWTGYAAAADSSDARSALAKQDGDADQSKQLEEVFQAAEKSYSLLKSGDTRLTYSFNYSNTRDARIDFANATGTNGTEVVTNFVRNTTDHTFTNTFSFDYGIWDNLTFSVRIPLVAKYSENKSVAAGSYISKEKTVYGVGDIGLSLRWQPFEVRPGRPSLTLNSSFNLKTGESPYEINPDKDLSTGSGYFSLGFGASLSHVLDPVVLFGSVGYNINFEETGLNQYQGDPTNRNLNPNQDTLTLSSVNPGDSYSMNMGFAYSLSYDVSMSASYQMSYSRESVFTFKDGRSVDSPSSTSGIINMSLGLRMSPTYIVNINAGFGLTEDSPDILLGFSLPLDLEGLKAE</sequence>
<evidence type="ECO:0000313" key="2">
    <source>
        <dbReference type="EMBL" id="GAA4651507.1"/>
    </source>
</evidence>
<accession>A0ABP8V6K0</accession>
<gene>
    <name evidence="2" type="ORF">GCM10023116_37910</name>
</gene>
<proteinExistence type="predicted"/>
<evidence type="ECO:0000313" key="3">
    <source>
        <dbReference type="Proteomes" id="UP001500604"/>
    </source>
</evidence>
<dbReference type="RefSeq" id="WP_345197890.1">
    <property type="nucleotide sequence ID" value="NZ_BAABFL010000454.1"/>
</dbReference>
<reference evidence="3" key="1">
    <citation type="journal article" date="2019" name="Int. J. Syst. Evol. Microbiol.">
        <title>The Global Catalogue of Microorganisms (GCM) 10K type strain sequencing project: providing services to taxonomists for standard genome sequencing and annotation.</title>
        <authorList>
            <consortium name="The Broad Institute Genomics Platform"/>
            <consortium name="The Broad Institute Genome Sequencing Center for Infectious Disease"/>
            <person name="Wu L."/>
            <person name="Ma J."/>
        </authorList>
    </citation>
    <scope>NUCLEOTIDE SEQUENCE [LARGE SCALE GENOMIC DNA]</scope>
    <source>
        <strain evidence="3">JCM 17805</strain>
    </source>
</reference>
<feature type="signal peptide" evidence="1">
    <location>
        <begin position="1"/>
        <end position="25"/>
    </location>
</feature>
<comment type="caution">
    <text evidence="2">The sequence shown here is derived from an EMBL/GenBank/DDBJ whole genome shotgun (WGS) entry which is preliminary data.</text>
</comment>
<feature type="chain" id="PRO_5045909579" evidence="1">
    <location>
        <begin position="26"/>
        <end position="362"/>
    </location>
</feature>
<keyword evidence="3" id="KW-1185">Reference proteome</keyword>
<organism evidence="2 3">
    <name type="scientific">Kistimonas scapharcae</name>
    <dbReference type="NCBI Taxonomy" id="1036133"/>
    <lineage>
        <taxon>Bacteria</taxon>
        <taxon>Pseudomonadati</taxon>
        <taxon>Pseudomonadota</taxon>
        <taxon>Gammaproteobacteria</taxon>
        <taxon>Oceanospirillales</taxon>
        <taxon>Endozoicomonadaceae</taxon>
        <taxon>Kistimonas</taxon>
    </lineage>
</organism>
<name>A0ABP8V6K0_9GAMM</name>
<dbReference type="EMBL" id="BAABFL010000454">
    <property type="protein sequence ID" value="GAA4651507.1"/>
    <property type="molecule type" value="Genomic_DNA"/>
</dbReference>
<dbReference type="Proteomes" id="UP001500604">
    <property type="component" value="Unassembled WGS sequence"/>
</dbReference>
<keyword evidence="1" id="KW-0732">Signal</keyword>